<reference evidence="1" key="1">
    <citation type="submission" date="2018-11" db="EMBL/GenBank/DDBJ databases">
        <authorList>
            <consortium name="Genoscope - CEA"/>
            <person name="William W."/>
        </authorList>
    </citation>
    <scope>NUCLEOTIDE SEQUENCE</scope>
</reference>
<dbReference type="AlphaFoldDB" id="A0A3P6E7W5"/>
<sequence>MRVIRKEELVSIGDLHTHLAKSTDQIRVTSYVSTTRPLWCLKFWMMWMYSFRAKLSFVEITSSMGQQHSSTSVVGQSEQPPLDAATKVMTVGQPTPPVIERWQCIKSSFPLLFMFMHYNL</sequence>
<organism evidence="1">
    <name type="scientific">Brassica oleracea</name>
    <name type="common">Wild cabbage</name>
    <dbReference type="NCBI Taxonomy" id="3712"/>
    <lineage>
        <taxon>Eukaryota</taxon>
        <taxon>Viridiplantae</taxon>
        <taxon>Streptophyta</taxon>
        <taxon>Embryophyta</taxon>
        <taxon>Tracheophyta</taxon>
        <taxon>Spermatophyta</taxon>
        <taxon>Magnoliopsida</taxon>
        <taxon>eudicotyledons</taxon>
        <taxon>Gunneridae</taxon>
        <taxon>Pentapetalae</taxon>
        <taxon>rosids</taxon>
        <taxon>malvids</taxon>
        <taxon>Brassicales</taxon>
        <taxon>Brassicaceae</taxon>
        <taxon>Brassiceae</taxon>
        <taxon>Brassica</taxon>
    </lineage>
</organism>
<evidence type="ECO:0000313" key="1">
    <source>
        <dbReference type="EMBL" id="VDD30335.1"/>
    </source>
</evidence>
<gene>
    <name evidence="1" type="ORF">BOLC9T55658H</name>
</gene>
<proteinExistence type="predicted"/>
<dbReference type="EMBL" id="LR031875">
    <property type="protein sequence ID" value="VDD30335.1"/>
    <property type="molecule type" value="Genomic_DNA"/>
</dbReference>
<accession>A0A3P6E7W5</accession>
<name>A0A3P6E7W5_BRAOL</name>
<protein>
    <submittedName>
        <fullName evidence="1">Uncharacterized protein</fullName>
    </submittedName>
</protein>